<dbReference type="Proteomes" id="UP000198935">
    <property type="component" value="Unassembled WGS sequence"/>
</dbReference>
<proteinExistence type="predicted"/>
<dbReference type="EMBL" id="FNPI01000001">
    <property type="protein sequence ID" value="SDY24001.1"/>
    <property type="molecule type" value="Genomic_DNA"/>
</dbReference>
<protein>
    <submittedName>
        <fullName evidence="1">Uncharacterized conserved protein YbbK, DUF523 family</fullName>
    </submittedName>
</protein>
<evidence type="ECO:0000313" key="2">
    <source>
        <dbReference type="Proteomes" id="UP000198935"/>
    </source>
</evidence>
<dbReference type="Pfam" id="PF04463">
    <property type="entry name" value="2-thiour_desulf"/>
    <property type="match status" value="1"/>
</dbReference>
<dbReference type="STRING" id="1503961.SAMN05421736_101749"/>
<dbReference type="InterPro" id="IPR007553">
    <property type="entry name" value="2-thiour_desulf"/>
</dbReference>
<organism evidence="1 2">
    <name type="scientific">Evansella caseinilytica</name>
    <dbReference type="NCBI Taxonomy" id="1503961"/>
    <lineage>
        <taxon>Bacteria</taxon>
        <taxon>Bacillati</taxon>
        <taxon>Bacillota</taxon>
        <taxon>Bacilli</taxon>
        <taxon>Bacillales</taxon>
        <taxon>Bacillaceae</taxon>
        <taxon>Evansella</taxon>
    </lineage>
</organism>
<keyword evidence="2" id="KW-1185">Reference proteome</keyword>
<name>A0A1H3I8P0_9BACI</name>
<dbReference type="PANTHER" id="PTHR30087:SF1">
    <property type="entry name" value="HYPOTHETICAL CYTOSOLIC PROTEIN"/>
    <property type="match status" value="1"/>
</dbReference>
<sequence length="182" mass="19619">MRPVAVLPLIKHAVIAENEWGEKMILVSSCLAGLEVRYNGTHRLNHVIRKLMEENKAVTACPELLGGFSTPRDPAEIIGGDGEDVLAGRAKVVDKAGRDVTEEYIKGACATLEMANEVKATAVVLKENSPSCGSSMIYNGDFTGEKIPGNGVTSALLKKHGYTVISEDELANYFPELFPSDE</sequence>
<evidence type="ECO:0000313" key="1">
    <source>
        <dbReference type="EMBL" id="SDY24001.1"/>
    </source>
</evidence>
<accession>A0A1H3I8P0</accession>
<dbReference type="PANTHER" id="PTHR30087">
    <property type="entry name" value="INNER MEMBRANE PROTEIN"/>
    <property type="match status" value="1"/>
</dbReference>
<dbReference type="AlphaFoldDB" id="A0A1H3I8P0"/>
<gene>
    <name evidence="1" type="ORF">SAMN05421736_101749</name>
</gene>
<reference evidence="2" key="1">
    <citation type="submission" date="2016-10" db="EMBL/GenBank/DDBJ databases">
        <authorList>
            <person name="Varghese N."/>
            <person name="Submissions S."/>
        </authorList>
    </citation>
    <scope>NUCLEOTIDE SEQUENCE [LARGE SCALE GENOMIC DNA]</scope>
    <source>
        <strain evidence="2">SP</strain>
    </source>
</reference>